<sequence>MINNEAYLKTSAEVCTQIASYFDIVDNCIAMSDTNKQYTINPQTSYSPSPHIPQGSYTSVIISPNTNKTADMYNGFIQAENNDFELYNIVPLVIVFFTQFEILYNSANNETFKLKIDNLDLKMRICLLNNAYYPTLTAYCLSSVDRIELRKKYFGIRTIDNLGALCLSLTV</sequence>
<protein>
    <submittedName>
        <fullName evidence="1">Uncharacterized protein</fullName>
    </submittedName>
</protein>
<dbReference type="EMBL" id="JAPFFF010000015">
    <property type="protein sequence ID" value="KAK8867205.1"/>
    <property type="molecule type" value="Genomic_DNA"/>
</dbReference>
<keyword evidence="2" id="KW-1185">Reference proteome</keyword>
<name>A0ABR2IQK1_9EUKA</name>
<evidence type="ECO:0000313" key="1">
    <source>
        <dbReference type="EMBL" id="KAK8867205.1"/>
    </source>
</evidence>
<accession>A0ABR2IQK1</accession>
<organism evidence="1 2">
    <name type="scientific">Tritrichomonas musculus</name>
    <dbReference type="NCBI Taxonomy" id="1915356"/>
    <lineage>
        <taxon>Eukaryota</taxon>
        <taxon>Metamonada</taxon>
        <taxon>Parabasalia</taxon>
        <taxon>Tritrichomonadida</taxon>
        <taxon>Tritrichomonadidae</taxon>
        <taxon>Tritrichomonas</taxon>
    </lineage>
</organism>
<comment type="caution">
    <text evidence="1">The sequence shown here is derived from an EMBL/GenBank/DDBJ whole genome shotgun (WGS) entry which is preliminary data.</text>
</comment>
<reference evidence="1 2" key="1">
    <citation type="submission" date="2024-04" db="EMBL/GenBank/DDBJ databases">
        <title>Tritrichomonas musculus Genome.</title>
        <authorList>
            <person name="Alves-Ferreira E."/>
            <person name="Grigg M."/>
            <person name="Lorenzi H."/>
            <person name="Galac M."/>
        </authorList>
    </citation>
    <scope>NUCLEOTIDE SEQUENCE [LARGE SCALE GENOMIC DNA]</scope>
    <source>
        <strain evidence="1 2">EAF2021</strain>
    </source>
</reference>
<evidence type="ECO:0000313" key="2">
    <source>
        <dbReference type="Proteomes" id="UP001470230"/>
    </source>
</evidence>
<dbReference type="Proteomes" id="UP001470230">
    <property type="component" value="Unassembled WGS sequence"/>
</dbReference>
<proteinExistence type="predicted"/>
<gene>
    <name evidence="1" type="ORF">M9Y10_010182</name>
</gene>